<dbReference type="Proteomes" id="UP001177003">
    <property type="component" value="Chromosome 0"/>
</dbReference>
<dbReference type="AlphaFoldDB" id="A0AA35UW41"/>
<keyword evidence="2" id="KW-1185">Reference proteome</keyword>
<evidence type="ECO:0000313" key="2">
    <source>
        <dbReference type="Proteomes" id="UP001177003"/>
    </source>
</evidence>
<protein>
    <submittedName>
        <fullName evidence="1">Uncharacterized protein</fullName>
    </submittedName>
</protein>
<organism evidence="1 2">
    <name type="scientific">Lactuca saligna</name>
    <name type="common">Willowleaf lettuce</name>
    <dbReference type="NCBI Taxonomy" id="75948"/>
    <lineage>
        <taxon>Eukaryota</taxon>
        <taxon>Viridiplantae</taxon>
        <taxon>Streptophyta</taxon>
        <taxon>Embryophyta</taxon>
        <taxon>Tracheophyta</taxon>
        <taxon>Spermatophyta</taxon>
        <taxon>Magnoliopsida</taxon>
        <taxon>eudicotyledons</taxon>
        <taxon>Gunneridae</taxon>
        <taxon>Pentapetalae</taxon>
        <taxon>asterids</taxon>
        <taxon>campanulids</taxon>
        <taxon>Asterales</taxon>
        <taxon>Asteraceae</taxon>
        <taxon>Cichorioideae</taxon>
        <taxon>Cichorieae</taxon>
        <taxon>Lactucinae</taxon>
        <taxon>Lactuca</taxon>
    </lineage>
</organism>
<evidence type="ECO:0000313" key="1">
    <source>
        <dbReference type="EMBL" id="CAI9265639.1"/>
    </source>
</evidence>
<reference evidence="1" key="1">
    <citation type="submission" date="2023-04" db="EMBL/GenBank/DDBJ databases">
        <authorList>
            <person name="Vijverberg K."/>
            <person name="Xiong W."/>
            <person name="Schranz E."/>
        </authorList>
    </citation>
    <scope>NUCLEOTIDE SEQUENCE</scope>
</reference>
<dbReference type="EMBL" id="OX465086">
    <property type="protein sequence ID" value="CAI9265639.1"/>
    <property type="molecule type" value="Genomic_DNA"/>
</dbReference>
<name>A0AA35UW41_LACSI</name>
<proteinExistence type="predicted"/>
<sequence>MLMSRKQFKILNTKLNSLLQLLLDARNCHSVQGIEVNVMLKAQELRLKALIEHIDLKTEKLKRAHEDVNFKIVEIHLEIEQEVVNLGYNCSTLNTKVDIIVAVVAKVVELQNSLLKKLEAKSSSDSLNFAKLEELLRSLKDLIWKLGYSPQSSGSPNLFSQKLSSLEYNLKYELAPVMKLIHLISIDALPVHIGVQGGENGVGTSVSKGVDIGS</sequence>
<accession>A0AA35UW41</accession>
<gene>
    <name evidence="1" type="ORF">LSALG_LOCUS6234</name>
</gene>